<evidence type="ECO:0000256" key="1">
    <source>
        <dbReference type="SAM" id="MobiDB-lite"/>
    </source>
</evidence>
<dbReference type="EMBL" id="JACEFO010001787">
    <property type="protein sequence ID" value="KAF8702273.1"/>
    <property type="molecule type" value="Genomic_DNA"/>
</dbReference>
<dbReference type="Pfam" id="PF08268">
    <property type="entry name" value="FBA_3"/>
    <property type="match status" value="1"/>
</dbReference>
<sequence>MAKGAGDTEEKERAAPGTPADAKKMKRSAATDDGASSPGAGLCDDVIVGNILARLPARAAVASMALSKHHRRLIRSTEFRGLHCRLAPPLPRPHIAYLATAPIKRRPEQEPPGSWFLGFHVAGAGASGSSTTTTAPMRSLAGRRYVYMNYVNTCNGVVLLASEDTYSAPCSCVLWNPAVADVVEEVTVPDPNKPARDYLVLGLGYGQRSKTYKLLLCCQKVTQRQGTGYSLATFALGGDGKEPTELPAAGRHERINQEDSLYMDGKIYLLNKGNAAILAFDVDEERVASIDVPVKDNTMKEIRPYGVSKLMEMYGRPCLASYHNGDCAVWVLSGDHQWDRRFLIRELQGLDQRIYLSIKAVWDCGGVLVLYLDDELGHDYHDLLLPTHMSPSSILGKLNRDDDERSRECSRGIMKALKPIVEQDRRKGQKATLVTVSFMDFLLGTDVAGAIGMEKAAGKDEDETVEERDKASKRKRAATDAGLCDDVLSNILARLPTRAALASMTLSKHHRSAAQSSGASTAASPRRCPALTRRPQQEEPSSTFLGFHVAGAGVSGGTTNPTHSLAGRRYADLVYVNTCNGVVLLAGEDYSASCRCVLWNPAVADVVEERSKTYKLLVMCRKNGGSNSGARYSDDKELIELPAHGRNGEGSQEDSLYIDGKIYVLSKGYAAILVFDVDEETVTSIDVPVEDTTKLMEMSGRPCLVSYHSGDECAVWVLSRDHKWDRRFLIRKLKHPESIYLSSIKGVWDCGGVLVPYLADDLRDDCYHDLLLYNVTTEKMFKAKMHPDEAPPSEFSEFSNYALCWGYRPTLVSPSDIIGKLNRDNDERSRECSRGIMKALKPVVDQDRRKGQEATLVTVCFMDFLVPPPAYTRRPTGTAHGCLATGPRGERATWPKLPPLWFANCNGEEERSHGVMAWTRVARCYHIR</sequence>
<evidence type="ECO:0000313" key="3">
    <source>
        <dbReference type="EMBL" id="KAF8702273.1"/>
    </source>
</evidence>
<name>A0A835BM52_9POAL</name>
<dbReference type="OrthoDB" id="695030at2759"/>
<accession>A0A835BM52</accession>
<feature type="region of interest" description="Disordered" evidence="1">
    <location>
        <begin position="456"/>
        <end position="476"/>
    </location>
</feature>
<feature type="domain" description="F-box associated beta-propeller type 3" evidence="2">
    <location>
        <begin position="144"/>
        <end position="366"/>
    </location>
</feature>
<proteinExistence type="predicted"/>
<feature type="region of interest" description="Disordered" evidence="1">
    <location>
        <begin position="1"/>
        <end position="37"/>
    </location>
</feature>
<dbReference type="PANTHER" id="PTHR31672">
    <property type="entry name" value="BNACNNG10540D PROTEIN"/>
    <property type="match status" value="1"/>
</dbReference>
<reference evidence="3" key="1">
    <citation type="submission" date="2020-07" db="EMBL/GenBank/DDBJ databases">
        <title>Genome sequence and genetic diversity analysis of an under-domesticated orphan crop, white fonio (Digitaria exilis).</title>
        <authorList>
            <person name="Bennetzen J.L."/>
            <person name="Chen S."/>
            <person name="Ma X."/>
            <person name="Wang X."/>
            <person name="Yssel A.E.J."/>
            <person name="Chaluvadi S.R."/>
            <person name="Johnson M."/>
            <person name="Gangashetty P."/>
            <person name="Hamidou F."/>
            <person name="Sanogo M.D."/>
            <person name="Zwaenepoel A."/>
            <person name="Wallace J."/>
            <person name="Van De Peer Y."/>
            <person name="Van Deynze A."/>
        </authorList>
    </citation>
    <scope>NUCLEOTIDE SEQUENCE</scope>
    <source>
        <tissue evidence="3">Leaves</tissue>
    </source>
</reference>
<dbReference type="InterPro" id="IPR050796">
    <property type="entry name" value="SCF_F-box_component"/>
</dbReference>
<dbReference type="NCBIfam" id="TIGR01640">
    <property type="entry name" value="F_box_assoc_1"/>
    <property type="match status" value="1"/>
</dbReference>
<feature type="compositionally biased region" description="Basic and acidic residues" evidence="1">
    <location>
        <begin position="1"/>
        <end position="14"/>
    </location>
</feature>
<gene>
    <name evidence="3" type="ORF">HU200_033041</name>
</gene>
<organism evidence="3 4">
    <name type="scientific">Digitaria exilis</name>
    <dbReference type="NCBI Taxonomy" id="1010633"/>
    <lineage>
        <taxon>Eukaryota</taxon>
        <taxon>Viridiplantae</taxon>
        <taxon>Streptophyta</taxon>
        <taxon>Embryophyta</taxon>
        <taxon>Tracheophyta</taxon>
        <taxon>Spermatophyta</taxon>
        <taxon>Magnoliopsida</taxon>
        <taxon>Liliopsida</taxon>
        <taxon>Poales</taxon>
        <taxon>Poaceae</taxon>
        <taxon>PACMAD clade</taxon>
        <taxon>Panicoideae</taxon>
        <taxon>Panicodae</taxon>
        <taxon>Paniceae</taxon>
        <taxon>Anthephorinae</taxon>
        <taxon>Digitaria</taxon>
    </lineage>
</organism>
<feature type="compositionally biased region" description="Low complexity" evidence="1">
    <location>
        <begin position="513"/>
        <end position="524"/>
    </location>
</feature>
<feature type="region of interest" description="Disordered" evidence="1">
    <location>
        <begin position="510"/>
        <end position="540"/>
    </location>
</feature>
<dbReference type="Proteomes" id="UP000636709">
    <property type="component" value="Unassembled WGS sequence"/>
</dbReference>
<evidence type="ECO:0000259" key="2">
    <source>
        <dbReference type="Pfam" id="PF08268"/>
    </source>
</evidence>
<dbReference type="InterPro" id="IPR013187">
    <property type="entry name" value="F-box-assoc_dom_typ3"/>
</dbReference>
<evidence type="ECO:0000313" key="4">
    <source>
        <dbReference type="Proteomes" id="UP000636709"/>
    </source>
</evidence>
<dbReference type="PANTHER" id="PTHR31672:SF13">
    <property type="entry name" value="F-BOX PROTEIN CPR30-LIKE"/>
    <property type="match status" value="1"/>
</dbReference>
<protein>
    <recommendedName>
        <fullName evidence="2">F-box associated beta-propeller type 3 domain-containing protein</fullName>
    </recommendedName>
</protein>
<keyword evidence="4" id="KW-1185">Reference proteome</keyword>
<comment type="caution">
    <text evidence="3">The sequence shown here is derived from an EMBL/GenBank/DDBJ whole genome shotgun (WGS) entry which is preliminary data.</text>
</comment>
<dbReference type="InterPro" id="IPR017451">
    <property type="entry name" value="F-box-assoc_interact_dom"/>
</dbReference>
<dbReference type="AlphaFoldDB" id="A0A835BM52"/>